<dbReference type="Pfam" id="PF10363">
    <property type="entry name" value="RTP1_C1"/>
    <property type="match status" value="1"/>
</dbReference>
<dbReference type="InterPro" id="IPR039600">
    <property type="entry name" value="TANGO6/Rtp1"/>
</dbReference>
<reference evidence="4 5" key="2">
    <citation type="journal article" date="2007" name="PLoS Biol.">
        <title>Principles of genome evolution in the Drosophila melanogaster species group.</title>
        <authorList>
            <person name="Ranz J.M."/>
            <person name="Maurin D."/>
            <person name="Chan Y.S."/>
            <person name="von Grotthuss M."/>
            <person name="Hillier L.W."/>
            <person name="Roote J."/>
            <person name="Ashburner M."/>
            <person name="Bergman C.M."/>
        </authorList>
    </citation>
    <scope>NUCLEOTIDE SEQUENCE [LARGE SCALE GENOMIC DNA]</scope>
    <source>
        <strain evidence="5">Tai18E2 / Tucson 14021-0261.01</strain>
    </source>
</reference>
<dbReference type="InterPro" id="IPR019451">
    <property type="entry name" value="Rtp1_C1"/>
</dbReference>
<dbReference type="InterPro" id="IPR016024">
    <property type="entry name" value="ARM-type_fold"/>
</dbReference>
<evidence type="ECO:0000259" key="3">
    <source>
        <dbReference type="Pfam" id="PF10363"/>
    </source>
</evidence>
<evidence type="ECO:0000256" key="1">
    <source>
        <dbReference type="ARBA" id="ARBA00005724"/>
    </source>
</evidence>
<evidence type="ECO:0000259" key="2">
    <source>
        <dbReference type="Pfam" id="PF10304"/>
    </source>
</evidence>
<feature type="domain" description="RNA polymerase II assembly factor Rtp1 C-terminal" evidence="3">
    <location>
        <begin position="648"/>
        <end position="756"/>
    </location>
</feature>
<evidence type="ECO:0000313" key="4">
    <source>
        <dbReference type="EMBL" id="KRJ99136.1"/>
    </source>
</evidence>
<dbReference type="EMBL" id="CM000158">
    <property type="protein sequence ID" value="KRJ99136.1"/>
    <property type="molecule type" value="Genomic_DNA"/>
</dbReference>
<dbReference type="GO" id="GO:0005829">
    <property type="term" value="C:cytosol"/>
    <property type="evidence" value="ECO:0007669"/>
    <property type="project" value="EnsemblMetazoa"/>
</dbReference>
<evidence type="ECO:0000313" key="5">
    <source>
        <dbReference type="Proteomes" id="UP000002282"/>
    </source>
</evidence>
<dbReference type="Pfam" id="PF10304">
    <property type="entry name" value="RTP1_C2"/>
    <property type="match status" value="1"/>
</dbReference>
<dbReference type="KEGG" id="dya:Dyak_GE13214"/>
<evidence type="ECO:0008006" key="6">
    <source>
        <dbReference type="Google" id="ProtNLM"/>
    </source>
</evidence>
<gene>
    <name evidence="4" type="primary">Dyak\GE13214</name>
    <name evidence="4" type="synonym">dyak_GLEANR_13445</name>
    <name evidence="4" type="synonym">GE13214</name>
    <name evidence="4" type="ORF">Dyak_GE13214</name>
</gene>
<dbReference type="GO" id="GO:0009306">
    <property type="term" value="P:protein secretion"/>
    <property type="evidence" value="ECO:0007669"/>
    <property type="project" value="EnsemblMetazoa"/>
</dbReference>
<dbReference type="SUPFAM" id="SSF48371">
    <property type="entry name" value="ARM repeat"/>
    <property type="match status" value="1"/>
</dbReference>
<dbReference type="Proteomes" id="UP000002282">
    <property type="component" value="Chromosome 2R"/>
</dbReference>
<dbReference type="AlphaFoldDB" id="A0A0R1DV71"/>
<dbReference type="Gene3D" id="1.25.10.10">
    <property type="entry name" value="Leucine-rich Repeat Variant"/>
    <property type="match status" value="1"/>
</dbReference>
<sequence length="921" mass="105170">MINTAKYFAILESLKFTKALANTANNSGTPDALEFNLRILEKFAKLEIGQQLHELCQEYQLTDIQESSIDPEAEPTISYIVRLQHVLHSITRNINFHSDAKEDLISVAHLKLCIQASQELSYYSLRCQLHEDFYKSPIFREAREKVKANSSLLLLSIHFYIKLLPIRQYHIANSMELVQRDLLAAIVSLRVQHDFPQLDKAIAYLWQYESKADFFRHILLLKATPLCAPLAQLLHRQLLGKLNLPQGFASLVEALHQTPNVSSTRNAEIVASIVARKGFSQLAQEKMILQVLDYCKIYLQNEDKMCAGVLSLRRLYDLSDINRKQIEEILSKHWKPICNPEDIINGLILMEHQELCNHILLWHQIFCFSTVACLPSSLLIPYLPLLLQLYDSLPLELPGSSQLSAIILRCLDNRETEKELPAILQKLFKWEIEKEHPWKSLNPRIIILPSINANQVQVKVAHKDHKVVHDIGRILPGLLTSSSHHSLTCKVFLTLLGFIGKQLNDKSSASVDFISSEAELNDFLHSKYQLKLDLLIALNQMVAHQPLRAQLSQHTKKLLHILNDLLVHRCREQDTTDQILLLVLNLLQEILEDSEKIQLSKDCKELKEQLNQLSTQSSNPLIHQSAQSLLAIIHGAWQPSEVVKIQPFQKARSLIEEKQSHMQVYGIQMMIDLLKKRDPATLAQGQLIIALTLTTLKEKESYTFLNCVRLFVSLVHVMESDVLDKLSDEYLSETDQLDYRLVVGEAILKVAQELGPLCYRYKTVLLNCFMHGSRSPVHEFRMSAFSNLSQFCRLLAFQVQNFFHELLQLVNIELTTGGYVPAKRAAVLVLAELLNGMENLLDYQEVLLPIYRLLKAIEAEESCDPQMRQHAANGLKILNEKCTKLIQSALGEQSIQKEIKVLGIKDSASAQRKNRHILELN</sequence>
<dbReference type="GO" id="GO:0005794">
    <property type="term" value="C:Golgi apparatus"/>
    <property type="evidence" value="ECO:0007669"/>
    <property type="project" value="EnsemblMetazoa"/>
</dbReference>
<accession>A0A0R1DV71</accession>
<keyword evidence="5" id="KW-1185">Reference proteome</keyword>
<dbReference type="OrthoDB" id="39591at2759"/>
<dbReference type="PANTHER" id="PTHR20959:SF1">
    <property type="entry name" value="TRANSPORT AND GOLGI ORGANIZATION PROTEIN 6 HOMOLOG"/>
    <property type="match status" value="1"/>
</dbReference>
<protein>
    <recommendedName>
        <fullName evidence="6">Transport and Golgi organization protein 6</fullName>
    </recommendedName>
</protein>
<dbReference type="eggNOG" id="KOG4653">
    <property type="taxonomic scope" value="Eukaryota"/>
</dbReference>
<dbReference type="PANTHER" id="PTHR20959">
    <property type="entry name" value="TRANSPORT AND GOLGI ORGANIZATION PROTEIN 6 FAMILY MEMBER"/>
    <property type="match status" value="1"/>
</dbReference>
<proteinExistence type="inferred from homology"/>
<feature type="domain" description="RNA polymerase II assembly factor Rtp1 C-terminal" evidence="2">
    <location>
        <begin position="847"/>
        <end position="880"/>
    </location>
</feature>
<dbReference type="InterPro" id="IPR011989">
    <property type="entry name" value="ARM-like"/>
</dbReference>
<dbReference type="InterPro" id="IPR019414">
    <property type="entry name" value="Rtp1_C2"/>
</dbReference>
<organism evidence="4 5">
    <name type="scientific">Drosophila yakuba</name>
    <name type="common">Fruit fly</name>
    <dbReference type="NCBI Taxonomy" id="7245"/>
    <lineage>
        <taxon>Eukaryota</taxon>
        <taxon>Metazoa</taxon>
        <taxon>Ecdysozoa</taxon>
        <taxon>Arthropoda</taxon>
        <taxon>Hexapoda</taxon>
        <taxon>Insecta</taxon>
        <taxon>Pterygota</taxon>
        <taxon>Neoptera</taxon>
        <taxon>Endopterygota</taxon>
        <taxon>Diptera</taxon>
        <taxon>Brachycera</taxon>
        <taxon>Muscomorpha</taxon>
        <taxon>Ephydroidea</taxon>
        <taxon>Drosophilidae</taxon>
        <taxon>Drosophila</taxon>
        <taxon>Sophophora</taxon>
    </lineage>
</organism>
<name>A0A0R1DV71_DROYA</name>
<comment type="similarity">
    <text evidence="1">Belongs to the Tango6 family.</text>
</comment>
<dbReference type="GO" id="GO:0007030">
    <property type="term" value="P:Golgi organization"/>
    <property type="evidence" value="ECO:0007669"/>
    <property type="project" value="EnsemblMetazoa"/>
</dbReference>
<reference evidence="4 5" key="1">
    <citation type="journal article" date="2007" name="Nature">
        <title>Evolution of genes and genomes on the Drosophila phylogeny.</title>
        <authorList>
            <consortium name="Drosophila 12 Genomes Consortium"/>
            <person name="Clark A.G."/>
            <person name="Eisen M.B."/>
            <person name="Smith D.R."/>
            <person name="Bergman C.M."/>
            <person name="Oliver B."/>
            <person name="Markow T.A."/>
            <person name="Kaufman T.C."/>
            <person name="Kellis M."/>
            <person name="Gelbart W."/>
            <person name="Iyer V.N."/>
            <person name="Pollard D.A."/>
            <person name="Sackton T.B."/>
            <person name="Larracuente A.M."/>
            <person name="Singh N.D."/>
            <person name="Abad J.P."/>
            <person name="Abt D.N."/>
            <person name="Adryan B."/>
            <person name="Aguade M."/>
            <person name="Akashi H."/>
            <person name="Anderson W.W."/>
            <person name="Aquadro C.F."/>
            <person name="Ardell D.H."/>
            <person name="Arguello R."/>
            <person name="Artieri C.G."/>
            <person name="Barbash D.A."/>
            <person name="Barker D."/>
            <person name="Barsanti P."/>
            <person name="Batterham P."/>
            <person name="Batzoglou S."/>
            <person name="Begun D."/>
            <person name="Bhutkar A."/>
            <person name="Blanco E."/>
            <person name="Bosak S.A."/>
            <person name="Bradley R.K."/>
            <person name="Brand A.D."/>
            <person name="Brent M.R."/>
            <person name="Brooks A.N."/>
            <person name="Brown R.H."/>
            <person name="Butlin R.K."/>
            <person name="Caggese C."/>
            <person name="Calvi B.R."/>
            <person name="Bernardo de Carvalho A."/>
            <person name="Caspi A."/>
            <person name="Castrezana S."/>
            <person name="Celniker S.E."/>
            <person name="Chang J.L."/>
            <person name="Chapple C."/>
            <person name="Chatterji S."/>
            <person name="Chinwalla A."/>
            <person name="Civetta A."/>
            <person name="Clifton S.W."/>
            <person name="Comeron J.M."/>
            <person name="Costello J.C."/>
            <person name="Coyne J.A."/>
            <person name="Daub J."/>
            <person name="David R.G."/>
            <person name="Delcher A.L."/>
            <person name="Delehaunty K."/>
            <person name="Do C.B."/>
            <person name="Ebling H."/>
            <person name="Edwards K."/>
            <person name="Eickbush T."/>
            <person name="Evans J.D."/>
            <person name="Filipski A."/>
            <person name="Findeiss S."/>
            <person name="Freyhult E."/>
            <person name="Fulton L."/>
            <person name="Fulton R."/>
            <person name="Garcia A.C."/>
            <person name="Gardiner A."/>
            <person name="Garfield D.A."/>
            <person name="Garvin B.E."/>
            <person name="Gibson G."/>
            <person name="Gilbert D."/>
            <person name="Gnerre S."/>
            <person name="Godfrey J."/>
            <person name="Good R."/>
            <person name="Gotea V."/>
            <person name="Gravely B."/>
            <person name="Greenberg A.J."/>
            <person name="Griffiths-Jones S."/>
            <person name="Gross S."/>
            <person name="Guigo R."/>
            <person name="Gustafson E.A."/>
            <person name="Haerty W."/>
            <person name="Hahn M.W."/>
            <person name="Halligan D.L."/>
            <person name="Halpern A.L."/>
            <person name="Halter G.M."/>
            <person name="Han M.V."/>
            <person name="Heger A."/>
            <person name="Hillier L."/>
            <person name="Hinrichs A.S."/>
            <person name="Holmes I."/>
            <person name="Hoskins R.A."/>
            <person name="Hubisz M.J."/>
            <person name="Hultmark D."/>
            <person name="Huntley M.A."/>
            <person name="Jaffe D.B."/>
            <person name="Jagadeeshan S."/>
            <person name="Jeck W.R."/>
            <person name="Johnson J."/>
            <person name="Jones C.D."/>
            <person name="Jordan W.C."/>
            <person name="Karpen G.H."/>
            <person name="Kataoka E."/>
            <person name="Keightley P.D."/>
            <person name="Kheradpour P."/>
            <person name="Kirkness E.F."/>
            <person name="Koerich L.B."/>
            <person name="Kristiansen K."/>
            <person name="Kudrna D."/>
            <person name="Kulathinal R.J."/>
            <person name="Kumar S."/>
            <person name="Kwok R."/>
            <person name="Lander E."/>
            <person name="Langley C.H."/>
            <person name="Lapoint R."/>
            <person name="Lazzaro B.P."/>
            <person name="Lee S.J."/>
            <person name="Levesque L."/>
            <person name="Li R."/>
            <person name="Lin C.F."/>
            <person name="Lin M.F."/>
            <person name="Lindblad-Toh K."/>
            <person name="Llopart A."/>
            <person name="Long M."/>
            <person name="Low L."/>
            <person name="Lozovsky E."/>
            <person name="Lu J."/>
            <person name="Luo M."/>
            <person name="Machado C.A."/>
            <person name="Makalowski W."/>
            <person name="Marzo M."/>
            <person name="Matsuda M."/>
            <person name="Matzkin L."/>
            <person name="McAllister B."/>
            <person name="McBride C.S."/>
            <person name="McKernan B."/>
            <person name="McKernan K."/>
            <person name="Mendez-Lago M."/>
            <person name="Minx P."/>
            <person name="Mollenhauer M.U."/>
            <person name="Montooth K."/>
            <person name="Mount S.M."/>
            <person name="Mu X."/>
            <person name="Myers E."/>
            <person name="Negre B."/>
            <person name="Newfeld S."/>
            <person name="Nielsen R."/>
            <person name="Noor M.A."/>
            <person name="O'Grady P."/>
            <person name="Pachter L."/>
            <person name="Papaceit M."/>
            <person name="Parisi M.J."/>
            <person name="Parisi M."/>
            <person name="Parts L."/>
            <person name="Pedersen J.S."/>
            <person name="Pesole G."/>
            <person name="Phillippy A.M."/>
            <person name="Ponting C.P."/>
            <person name="Pop M."/>
            <person name="Porcelli D."/>
            <person name="Powell J.R."/>
            <person name="Prohaska S."/>
            <person name="Pruitt K."/>
            <person name="Puig M."/>
            <person name="Quesneville H."/>
            <person name="Ram K.R."/>
            <person name="Rand D."/>
            <person name="Rasmussen M.D."/>
            <person name="Reed L.K."/>
            <person name="Reenan R."/>
            <person name="Reily A."/>
            <person name="Remington K.A."/>
            <person name="Rieger T.T."/>
            <person name="Ritchie M.G."/>
            <person name="Robin C."/>
            <person name="Rogers Y.H."/>
            <person name="Rohde C."/>
            <person name="Rozas J."/>
            <person name="Rubenfield M.J."/>
            <person name="Ruiz A."/>
            <person name="Russo S."/>
            <person name="Salzberg S.L."/>
            <person name="Sanchez-Gracia A."/>
            <person name="Saranga D.J."/>
            <person name="Sato H."/>
            <person name="Schaeffer S.W."/>
            <person name="Schatz M.C."/>
            <person name="Schlenke T."/>
            <person name="Schwartz R."/>
            <person name="Segarra C."/>
            <person name="Singh R.S."/>
            <person name="Sirot L."/>
            <person name="Sirota M."/>
            <person name="Sisneros N.B."/>
            <person name="Smith C.D."/>
            <person name="Smith T.F."/>
            <person name="Spieth J."/>
            <person name="Stage D.E."/>
            <person name="Stark A."/>
            <person name="Stephan W."/>
            <person name="Strausberg R.L."/>
            <person name="Strempel S."/>
            <person name="Sturgill D."/>
            <person name="Sutton G."/>
            <person name="Sutton G.G."/>
            <person name="Tao W."/>
            <person name="Teichmann S."/>
            <person name="Tobari Y.N."/>
            <person name="Tomimura Y."/>
            <person name="Tsolas J.M."/>
            <person name="Valente V.L."/>
            <person name="Venter E."/>
            <person name="Venter J.C."/>
            <person name="Vicario S."/>
            <person name="Vieira F.G."/>
            <person name="Vilella A.J."/>
            <person name="Villasante A."/>
            <person name="Walenz B."/>
            <person name="Wang J."/>
            <person name="Wasserman M."/>
            <person name="Watts T."/>
            <person name="Wilson D."/>
            <person name="Wilson R.K."/>
            <person name="Wing R.A."/>
            <person name="Wolfner M.F."/>
            <person name="Wong A."/>
            <person name="Wong G.K."/>
            <person name="Wu C.I."/>
            <person name="Wu G."/>
            <person name="Yamamoto D."/>
            <person name="Yang H.P."/>
            <person name="Yang S.P."/>
            <person name="Yorke J.A."/>
            <person name="Yoshida K."/>
            <person name="Zdobnov E."/>
            <person name="Zhang P."/>
            <person name="Zhang Y."/>
            <person name="Zimin A.V."/>
            <person name="Baldwin J."/>
            <person name="Abdouelleil A."/>
            <person name="Abdulkadir J."/>
            <person name="Abebe A."/>
            <person name="Abera B."/>
            <person name="Abreu J."/>
            <person name="Acer S.C."/>
            <person name="Aftuck L."/>
            <person name="Alexander A."/>
            <person name="An P."/>
            <person name="Anderson E."/>
            <person name="Anderson S."/>
            <person name="Arachi H."/>
            <person name="Azer M."/>
            <person name="Bachantsang P."/>
            <person name="Barry A."/>
            <person name="Bayul T."/>
            <person name="Berlin A."/>
            <person name="Bessette D."/>
            <person name="Bloom T."/>
            <person name="Blye J."/>
            <person name="Boguslavskiy L."/>
            <person name="Bonnet C."/>
            <person name="Boukhgalter B."/>
            <person name="Bourzgui I."/>
            <person name="Brown A."/>
            <person name="Cahill P."/>
            <person name="Channer S."/>
            <person name="Cheshatsang Y."/>
            <person name="Chuda L."/>
            <person name="Citroen M."/>
            <person name="Collymore A."/>
            <person name="Cooke P."/>
            <person name="Costello M."/>
            <person name="D'Aco K."/>
            <person name="Daza R."/>
            <person name="De Haan G."/>
            <person name="DeGray S."/>
            <person name="DeMaso C."/>
            <person name="Dhargay N."/>
            <person name="Dooley K."/>
            <person name="Dooley E."/>
            <person name="Doricent M."/>
            <person name="Dorje P."/>
            <person name="Dorjee K."/>
            <person name="Dupes A."/>
            <person name="Elong R."/>
            <person name="Falk J."/>
            <person name="Farina A."/>
            <person name="Faro S."/>
            <person name="Ferguson D."/>
            <person name="Fisher S."/>
            <person name="Foley C.D."/>
            <person name="Franke A."/>
            <person name="Friedrich D."/>
            <person name="Gadbois L."/>
            <person name="Gearin G."/>
            <person name="Gearin C.R."/>
            <person name="Giannoukos G."/>
            <person name="Goode T."/>
            <person name="Graham J."/>
            <person name="Grandbois E."/>
            <person name="Grewal S."/>
            <person name="Gyaltsen K."/>
            <person name="Hafez N."/>
            <person name="Hagos B."/>
            <person name="Hall J."/>
            <person name="Henson C."/>
            <person name="Hollinger A."/>
            <person name="Honan T."/>
            <person name="Huard M.D."/>
            <person name="Hughes L."/>
            <person name="Hurhula B."/>
            <person name="Husby M.E."/>
            <person name="Kamat A."/>
            <person name="Kanga B."/>
            <person name="Kashin S."/>
            <person name="Khazanovich D."/>
            <person name="Kisner P."/>
            <person name="Lance K."/>
            <person name="Lara M."/>
            <person name="Lee W."/>
            <person name="Lennon N."/>
            <person name="Letendre F."/>
            <person name="LeVine R."/>
            <person name="Lipovsky A."/>
            <person name="Liu X."/>
            <person name="Liu J."/>
            <person name="Liu S."/>
            <person name="Lokyitsang T."/>
            <person name="Lokyitsang Y."/>
            <person name="Lubonja R."/>
            <person name="Lui A."/>
            <person name="MacDonald P."/>
            <person name="Magnisalis V."/>
            <person name="Maru K."/>
            <person name="Matthews C."/>
            <person name="McCusker W."/>
            <person name="McDonough S."/>
            <person name="Mehta T."/>
            <person name="Meldrim J."/>
            <person name="Meneus L."/>
            <person name="Mihai O."/>
            <person name="Mihalev A."/>
            <person name="Mihova T."/>
            <person name="Mittelman R."/>
            <person name="Mlenga V."/>
            <person name="Montmayeur A."/>
            <person name="Mulrain L."/>
            <person name="Navidi A."/>
            <person name="Naylor J."/>
            <person name="Negash T."/>
            <person name="Nguyen T."/>
            <person name="Nguyen N."/>
            <person name="Nicol R."/>
            <person name="Norbu C."/>
            <person name="Norbu N."/>
            <person name="Novod N."/>
            <person name="O'Neill B."/>
            <person name="Osman S."/>
            <person name="Markiewicz E."/>
            <person name="Oyono O.L."/>
            <person name="Patti C."/>
            <person name="Phunkhang P."/>
            <person name="Pierre F."/>
            <person name="Priest M."/>
            <person name="Raghuraman S."/>
            <person name="Rege F."/>
            <person name="Reyes R."/>
            <person name="Rise C."/>
            <person name="Rogov P."/>
            <person name="Ross K."/>
            <person name="Ryan E."/>
            <person name="Settipalli S."/>
            <person name="Shea T."/>
            <person name="Sherpa N."/>
            <person name="Shi L."/>
            <person name="Shih D."/>
            <person name="Sparrow T."/>
            <person name="Spaulding J."/>
            <person name="Stalker J."/>
            <person name="Stange-Thomann N."/>
            <person name="Stavropoulos S."/>
            <person name="Stone C."/>
            <person name="Strader C."/>
            <person name="Tesfaye S."/>
            <person name="Thomson T."/>
            <person name="Thoulutsang Y."/>
            <person name="Thoulutsang D."/>
            <person name="Topham K."/>
            <person name="Topping I."/>
            <person name="Tsamla T."/>
            <person name="Vassiliev H."/>
            <person name="Vo A."/>
            <person name="Wangchuk T."/>
            <person name="Wangdi T."/>
            <person name="Weiand M."/>
            <person name="Wilkinson J."/>
            <person name="Wilson A."/>
            <person name="Yadav S."/>
            <person name="Young G."/>
            <person name="Yu Q."/>
            <person name="Zembek L."/>
            <person name="Zhong D."/>
            <person name="Zimmer A."/>
            <person name="Zwirko Z."/>
            <person name="Jaffe D.B."/>
            <person name="Alvarez P."/>
            <person name="Brockman W."/>
            <person name="Butler J."/>
            <person name="Chin C."/>
            <person name="Gnerre S."/>
            <person name="Grabherr M."/>
            <person name="Kleber M."/>
            <person name="Mauceli E."/>
            <person name="MacCallum I."/>
        </authorList>
    </citation>
    <scope>NUCLEOTIDE SEQUENCE [LARGE SCALE GENOMIC DNA]</scope>
    <source>
        <strain evidence="5">Tai18E2 / Tucson 14021-0261.01</strain>
    </source>
</reference>